<gene>
    <name evidence="7" type="ORF">YM304_30760</name>
</gene>
<evidence type="ECO:0000313" key="8">
    <source>
        <dbReference type="Proteomes" id="UP000011863"/>
    </source>
</evidence>
<dbReference type="InterPro" id="IPR027417">
    <property type="entry name" value="P-loop_NTPase"/>
</dbReference>
<name>A0A6C7EAI1_ILUCY</name>
<keyword evidence="8" id="KW-1185">Reference proteome</keyword>
<dbReference type="PANTHER" id="PTHR43820:SF4">
    <property type="entry name" value="HIGH-AFFINITY BRANCHED-CHAIN AMINO ACID TRANSPORT ATP-BINDING PROTEIN LIVF"/>
    <property type="match status" value="1"/>
</dbReference>
<sequence>MSDNTTPSTAASTPGDRVLEVTGLRGGYGQIQVLHGFDFHVETGEIVVILGANGAGKTTTLRAVSGMIPVEGSVKFKGEEIGGIKAPDIVRKGVAHVPQGRGTLNELSVEDNLRVGAYIRDDDEVEADMDRWFDVYPVLRERRNQRAGSLSGGEQQMLAVSRALMSRPELLLLDEPSLGLAPLIVQDLFNRFAEINKETGMTMLVVEQNAQLALAVADRGYVIESGQISFDGPAQELMHDDKIRKAYLGV</sequence>
<dbReference type="PROSITE" id="PS00211">
    <property type="entry name" value="ABC_TRANSPORTER_1"/>
    <property type="match status" value="1"/>
</dbReference>
<dbReference type="RefSeq" id="WP_015442637.1">
    <property type="nucleotide sequence ID" value="NC_020520.1"/>
</dbReference>
<dbReference type="SMART" id="SM00382">
    <property type="entry name" value="AAA"/>
    <property type="match status" value="1"/>
</dbReference>
<keyword evidence="3" id="KW-0547">Nucleotide-binding</keyword>
<dbReference type="EMBL" id="AP012057">
    <property type="protein sequence ID" value="BAN03390.1"/>
    <property type="molecule type" value="Genomic_DNA"/>
</dbReference>
<proteinExistence type="inferred from homology"/>
<dbReference type="OrthoDB" id="9776369at2"/>
<dbReference type="InterPro" id="IPR003593">
    <property type="entry name" value="AAA+_ATPase"/>
</dbReference>
<keyword evidence="5" id="KW-0029">Amino-acid transport</keyword>
<organism evidence="7 8">
    <name type="scientific">Ilumatobacter coccineus (strain NBRC 103263 / KCTC 29153 / YM16-304)</name>
    <dbReference type="NCBI Taxonomy" id="1313172"/>
    <lineage>
        <taxon>Bacteria</taxon>
        <taxon>Bacillati</taxon>
        <taxon>Actinomycetota</taxon>
        <taxon>Acidimicrobiia</taxon>
        <taxon>Acidimicrobiales</taxon>
        <taxon>Ilumatobacteraceae</taxon>
        <taxon>Ilumatobacter</taxon>
    </lineage>
</organism>
<evidence type="ECO:0000313" key="7">
    <source>
        <dbReference type="EMBL" id="BAN03390.1"/>
    </source>
</evidence>
<dbReference type="GO" id="GO:0016887">
    <property type="term" value="F:ATP hydrolysis activity"/>
    <property type="evidence" value="ECO:0007669"/>
    <property type="project" value="InterPro"/>
</dbReference>
<dbReference type="CDD" id="cd03224">
    <property type="entry name" value="ABC_TM1139_LivF_branched"/>
    <property type="match status" value="1"/>
</dbReference>
<dbReference type="Pfam" id="PF00005">
    <property type="entry name" value="ABC_tran"/>
    <property type="match status" value="1"/>
</dbReference>
<dbReference type="SUPFAM" id="SSF52540">
    <property type="entry name" value="P-loop containing nucleoside triphosphate hydrolases"/>
    <property type="match status" value="1"/>
</dbReference>
<dbReference type="Proteomes" id="UP000011863">
    <property type="component" value="Chromosome"/>
</dbReference>
<comment type="similarity">
    <text evidence="1">Belongs to the ABC transporter superfamily.</text>
</comment>
<evidence type="ECO:0000256" key="5">
    <source>
        <dbReference type="ARBA" id="ARBA00022970"/>
    </source>
</evidence>
<keyword evidence="4 7" id="KW-0067">ATP-binding</keyword>
<evidence type="ECO:0000259" key="6">
    <source>
        <dbReference type="PROSITE" id="PS50893"/>
    </source>
</evidence>
<accession>A0A6C7EAI1</accession>
<dbReference type="InterPro" id="IPR052156">
    <property type="entry name" value="BCAA_Transport_ATP-bd_LivF"/>
</dbReference>
<evidence type="ECO:0000256" key="3">
    <source>
        <dbReference type="ARBA" id="ARBA00022741"/>
    </source>
</evidence>
<dbReference type="AlphaFoldDB" id="A0A6C7EAI1"/>
<evidence type="ECO:0000256" key="4">
    <source>
        <dbReference type="ARBA" id="ARBA00022840"/>
    </source>
</evidence>
<dbReference type="GO" id="GO:0015658">
    <property type="term" value="F:branched-chain amino acid transmembrane transporter activity"/>
    <property type="evidence" value="ECO:0007669"/>
    <property type="project" value="TreeGrafter"/>
</dbReference>
<dbReference type="InterPro" id="IPR003439">
    <property type="entry name" value="ABC_transporter-like_ATP-bd"/>
</dbReference>
<dbReference type="KEGG" id="aym:YM304_30760"/>
<dbReference type="PANTHER" id="PTHR43820">
    <property type="entry name" value="HIGH-AFFINITY BRANCHED-CHAIN AMINO ACID TRANSPORT ATP-BINDING PROTEIN LIVF"/>
    <property type="match status" value="1"/>
</dbReference>
<dbReference type="GO" id="GO:0015807">
    <property type="term" value="P:L-amino acid transport"/>
    <property type="evidence" value="ECO:0007669"/>
    <property type="project" value="TreeGrafter"/>
</dbReference>
<keyword evidence="2" id="KW-0813">Transport</keyword>
<dbReference type="PROSITE" id="PS50893">
    <property type="entry name" value="ABC_TRANSPORTER_2"/>
    <property type="match status" value="1"/>
</dbReference>
<dbReference type="Gene3D" id="3.40.50.300">
    <property type="entry name" value="P-loop containing nucleotide triphosphate hydrolases"/>
    <property type="match status" value="1"/>
</dbReference>
<dbReference type="GO" id="GO:0005524">
    <property type="term" value="F:ATP binding"/>
    <property type="evidence" value="ECO:0007669"/>
    <property type="project" value="UniProtKB-KW"/>
</dbReference>
<protein>
    <submittedName>
        <fullName evidence="7">Putative branched-chain amino acid ABC transporter ATP-binding protein</fullName>
    </submittedName>
</protein>
<feature type="domain" description="ABC transporter" evidence="6">
    <location>
        <begin position="19"/>
        <end position="250"/>
    </location>
</feature>
<evidence type="ECO:0000256" key="2">
    <source>
        <dbReference type="ARBA" id="ARBA00022448"/>
    </source>
</evidence>
<reference evidence="7 8" key="1">
    <citation type="journal article" date="2013" name="Int. J. Syst. Evol. Microbiol.">
        <title>Ilumatobacter nonamiense sp. nov. and Ilumatobacter coccineum sp. nov., isolated from seashore sand.</title>
        <authorList>
            <person name="Matsumoto A."/>
            <person name="Kasai H."/>
            <person name="Matsuo Y."/>
            <person name="Shizuri Y."/>
            <person name="Ichikawa N."/>
            <person name="Fujita N."/>
            <person name="Omura S."/>
            <person name="Takahashi Y."/>
        </authorList>
    </citation>
    <scope>NUCLEOTIDE SEQUENCE [LARGE SCALE GENOMIC DNA]</scope>
    <source>
        <strain evidence="8">NBRC 103263 / KCTC 29153 / YM16-304</strain>
    </source>
</reference>
<evidence type="ECO:0000256" key="1">
    <source>
        <dbReference type="ARBA" id="ARBA00005417"/>
    </source>
</evidence>
<dbReference type="InterPro" id="IPR017871">
    <property type="entry name" value="ABC_transporter-like_CS"/>
</dbReference>